<protein>
    <submittedName>
        <fullName evidence="7">OmpA family protein</fullName>
    </submittedName>
</protein>
<dbReference type="PANTHER" id="PTHR30329">
    <property type="entry name" value="STATOR ELEMENT OF FLAGELLAR MOTOR COMPLEX"/>
    <property type="match status" value="1"/>
</dbReference>
<dbReference type="InterPro" id="IPR006665">
    <property type="entry name" value="OmpA-like"/>
</dbReference>
<accession>A0ABY8WLP8</accession>
<dbReference type="EMBL" id="CP126980">
    <property type="protein sequence ID" value="WIM98573.1"/>
    <property type="molecule type" value="Genomic_DNA"/>
</dbReference>
<feature type="compositionally biased region" description="Pro residues" evidence="5">
    <location>
        <begin position="110"/>
        <end position="126"/>
    </location>
</feature>
<name>A0ABY8WLP8_9ACTN</name>
<feature type="compositionally biased region" description="Pro residues" evidence="5">
    <location>
        <begin position="141"/>
        <end position="203"/>
    </location>
</feature>
<keyword evidence="8" id="KW-1185">Reference proteome</keyword>
<evidence type="ECO:0000256" key="1">
    <source>
        <dbReference type="ARBA" id="ARBA00004442"/>
    </source>
</evidence>
<proteinExistence type="predicted"/>
<dbReference type="PANTHER" id="PTHR30329:SF21">
    <property type="entry name" value="LIPOPROTEIN YIAD-RELATED"/>
    <property type="match status" value="1"/>
</dbReference>
<sequence length="324" mass="33771">MIAVIPPGTGRRPRLSGRTRRQLAVLLPLAGLAALLTVQLGPNRHRIENDLTRRSEQALIAAGQPPAEVSFTGRDGVVVAGSPADADRAREIVAGVTGVRTVRTEVVPTGPAPTPPTDPTRAPPTAPTRAPSTDRSRGLPSSPPGPARTPPPGPARTPPPGPARTPPPGPARTPPPGPARTPPPGPARTPPPDPARTPPPGPTRGPSTDLRSQLAGLPPLTFRSDDAGLTAESREVLHRIAVLLQAHPRATIRLDGHTDSRGSRAANLRLSRQRAESVRAGLRAEGVAADRLTVAGFGETRPEVADDTPAHRARNRRVELTVTG</sequence>
<dbReference type="InterPro" id="IPR050330">
    <property type="entry name" value="Bact_OuterMem_StrucFunc"/>
</dbReference>
<dbReference type="Pfam" id="PF00691">
    <property type="entry name" value="OmpA"/>
    <property type="match status" value="1"/>
</dbReference>
<dbReference type="InterPro" id="IPR036737">
    <property type="entry name" value="OmpA-like_sf"/>
</dbReference>
<evidence type="ECO:0000313" key="7">
    <source>
        <dbReference type="EMBL" id="WIM98573.1"/>
    </source>
</evidence>
<dbReference type="Gene3D" id="3.30.1330.60">
    <property type="entry name" value="OmpA-like domain"/>
    <property type="match status" value="1"/>
</dbReference>
<organism evidence="7 8">
    <name type="scientific">Actinoplanes oblitus</name>
    <dbReference type="NCBI Taxonomy" id="3040509"/>
    <lineage>
        <taxon>Bacteria</taxon>
        <taxon>Bacillati</taxon>
        <taxon>Actinomycetota</taxon>
        <taxon>Actinomycetes</taxon>
        <taxon>Micromonosporales</taxon>
        <taxon>Micromonosporaceae</taxon>
        <taxon>Actinoplanes</taxon>
    </lineage>
</organism>
<evidence type="ECO:0000256" key="3">
    <source>
        <dbReference type="ARBA" id="ARBA00023237"/>
    </source>
</evidence>
<comment type="subcellular location">
    <subcellularLocation>
        <location evidence="1">Cell outer membrane</location>
    </subcellularLocation>
</comment>
<keyword evidence="2 4" id="KW-0472">Membrane</keyword>
<dbReference type="CDD" id="cd07185">
    <property type="entry name" value="OmpA_C-like"/>
    <property type="match status" value="1"/>
</dbReference>
<evidence type="ECO:0000313" key="8">
    <source>
        <dbReference type="Proteomes" id="UP001240150"/>
    </source>
</evidence>
<dbReference type="RefSeq" id="WP_284919955.1">
    <property type="nucleotide sequence ID" value="NZ_CP126980.1"/>
</dbReference>
<dbReference type="SUPFAM" id="SSF103088">
    <property type="entry name" value="OmpA-like"/>
    <property type="match status" value="1"/>
</dbReference>
<dbReference type="PRINTS" id="PR01021">
    <property type="entry name" value="OMPADOMAIN"/>
</dbReference>
<evidence type="ECO:0000256" key="4">
    <source>
        <dbReference type="PROSITE-ProRule" id="PRU00473"/>
    </source>
</evidence>
<gene>
    <name evidence="7" type="ORF">ACTOB_002177</name>
</gene>
<evidence type="ECO:0000256" key="2">
    <source>
        <dbReference type="ARBA" id="ARBA00023136"/>
    </source>
</evidence>
<feature type="region of interest" description="Disordered" evidence="5">
    <location>
        <begin position="103"/>
        <end position="225"/>
    </location>
</feature>
<dbReference type="Proteomes" id="UP001240150">
    <property type="component" value="Chromosome"/>
</dbReference>
<evidence type="ECO:0000259" key="6">
    <source>
        <dbReference type="PROSITE" id="PS51123"/>
    </source>
</evidence>
<dbReference type="InterPro" id="IPR006664">
    <property type="entry name" value="OMP_bac"/>
</dbReference>
<feature type="domain" description="OmpA-like" evidence="6">
    <location>
        <begin position="209"/>
        <end position="324"/>
    </location>
</feature>
<evidence type="ECO:0000256" key="5">
    <source>
        <dbReference type="SAM" id="MobiDB-lite"/>
    </source>
</evidence>
<keyword evidence="3" id="KW-0998">Cell outer membrane</keyword>
<dbReference type="PROSITE" id="PS51123">
    <property type="entry name" value="OMPA_2"/>
    <property type="match status" value="1"/>
</dbReference>
<reference evidence="7 8" key="1">
    <citation type="submission" date="2023-06" db="EMBL/GenBank/DDBJ databases">
        <authorList>
            <person name="Yushchuk O."/>
            <person name="Binda E."/>
            <person name="Ruckert-Reed C."/>
            <person name="Fedorenko V."/>
            <person name="Kalinowski J."/>
            <person name="Marinelli F."/>
        </authorList>
    </citation>
    <scope>NUCLEOTIDE SEQUENCE [LARGE SCALE GENOMIC DNA]</scope>
    <source>
        <strain evidence="7 8">NRRL 3884</strain>
    </source>
</reference>